<proteinExistence type="predicted"/>
<evidence type="ECO:0000313" key="3">
    <source>
        <dbReference type="Proteomes" id="UP000031938"/>
    </source>
</evidence>
<feature type="transmembrane region" description="Helical" evidence="1">
    <location>
        <begin position="21"/>
        <end position="38"/>
    </location>
</feature>
<dbReference type="AlphaFoldDB" id="A0A0C2RTY8"/>
<evidence type="ECO:0000313" key="2">
    <source>
        <dbReference type="EMBL" id="KIL45214.1"/>
    </source>
</evidence>
<dbReference type="EMBL" id="JXRP01000018">
    <property type="protein sequence ID" value="KIL45214.1"/>
    <property type="molecule type" value="Genomic_DNA"/>
</dbReference>
<organism evidence="2 3">
    <name type="scientific">Jeotgalibacillus soli</name>
    <dbReference type="NCBI Taxonomy" id="889306"/>
    <lineage>
        <taxon>Bacteria</taxon>
        <taxon>Bacillati</taxon>
        <taxon>Bacillota</taxon>
        <taxon>Bacilli</taxon>
        <taxon>Bacillales</taxon>
        <taxon>Caryophanaceae</taxon>
        <taxon>Jeotgalibacillus</taxon>
    </lineage>
</organism>
<keyword evidence="3" id="KW-1185">Reference proteome</keyword>
<evidence type="ECO:0000256" key="1">
    <source>
        <dbReference type="SAM" id="Phobius"/>
    </source>
</evidence>
<accession>A0A0C2RTY8</accession>
<keyword evidence="1" id="KW-1133">Transmembrane helix</keyword>
<feature type="transmembrane region" description="Helical" evidence="1">
    <location>
        <begin position="78"/>
        <end position="98"/>
    </location>
</feature>
<keyword evidence="1" id="KW-0472">Membrane</keyword>
<protein>
    <submittedName>
        <fullName evidence="2">Uncharacterized protein</fullName>
    </submittedName>
</protein>
<sequence length="100" mass="11464">MTQLLNNDSQVKKTKKSIETFMCFVGISLAIVVITVLESSTMEVWIKIIIGLIIGIATLLLTKSLTKYVQHFLERYKINLLSLYVGYIVLYLIIRVLIDR</sequence>
<keyword evidence="1" id="KW-0812">Transmembrane</keyword>
<dbReference type="Proteomes" id="UP000031938">
    <property type="component" value="Unassembled WGS sequence"/>
</dbReference>
<dbReference type="RefSeq" id="WP_041089510.1">
    <property type="nucleotide sequence ID" value="NZ_JXRP01000018.1"/>
</dbReference>
<gene>
    <name evidence="2" type="ORF">KP78_27580</name>
</gene>
<reference evidence="2 3" key="1">
    <citation type="submission" date="2015-01" db="EMBL/GenBank/DDBJ databases">
        <title>Genome sequencing of Jeotgalibacillus soli.</title>
        <authorList>
            <person name="Goh K.M."/>
            <person name="Chan K.-G."/>
            <person name="Yaakop A.S."/>
            <person name="Ee R."/>
            <person name="Gan H.M."/>
            <person name="Chan C.S."/>
        </authorList>
    </citation>
    <scope>NUCLEOTIDE SEQUENCE [LARGE SCALE GENOMIC DNA]</scope>
    <source>
        <strain evidence="2 3">P9</strain>
    </source>
</reference>
<feature type="transmembrane region" description="Helical" evidence="1">
    <location>
        <begin position="44"/>
        <end position="66"/>
    </location>
</feature>
<name>A0A0C2RTY8_9BACL</name>
<comment type="caution">
    <text evidence="2">The sequence shown here is derived from an EMBL/GenBank/DDBJ whole genome shotgun (WGS) entry which is preliminary data.</text>
</comment>